<sequence>MKKNEELKSWVNKYSESLLKRAMYLLSDKDDAKDVVQEVFLSAFSSYDTFEGKSNPLTWLTSILNRKVADFYRKKYKSEPHIKLDHFFDEKGSWRNDGVLNDWDVSLKETELLDDQDFNKTLEDCIEELPSRWKIPLKMYYLQEKKAPDVSQELNISTTNLWKILQRSRMQLRECLDFNWFAKS</sequence>
<dbReference type="GO" id="GO:0003677">
    <property type="term" value="F:DNA binding"/>
    <property type="evidence" value="ECO:0007669"/>
    <property type="project" value="UniProtKB-KW"/>
</dbReference>
<dbReference type="RefSeq" id="WP_095591229.1">
    <property type="nucleotide sequence ID" value="NZ_CP023049.2"/>
</dbReference>
<evidence type="ECO:0000313" key="9">
    <source>
        <dbReference type="Proteomes" id="UP000028709"/>
    </source>
</evidence>
<evidence type="ECO:0000256" key="5">
    <source>
        <dbReference type="ARBA" id="ARBA00023163"/>
    </source>
</evidence>
<evidence type="ECO:0000313" key="8">
    <source>
        <dbReference type="EMBL" id="KFF13701.1"/>
    </source>
</evidence>
<dbReference type="Proteomes" id="UP000028709">
    <property type="component" value="Unassembled WGS sequence"/>
</dbReference>
<feature type="domain" description="RNA polymerase sigma factor 70 region 4 type 2" evidence="7">
    <location>
        <begin position="122"/>
        <end position="172"/>
    </location>
</feature>
<evidence type="ECO:0000259" key="6">
    <source>
        <dbReference type="Pfam" id="PF04542"/>
    </source>
</evidence>
<dbReference type="InterPro" id="IPR039425">
    <property type="entry name" value="RNA_pol_sigma-70-like"/>
</dbReference>
<comment type="caution">
    <text evidence="8">The sequence shown here is derived from an EMBL/GenBank/DDBJ whole genome shotgun (WGS) entry which is preliminary data.</text>
</comment>
<feature type="domain" description="RNA polymerase sigma-70 region 2" evidence="6">
    <location>
        <begin position="11"/>
        <end position="75"/>
    </location>
</feature>
<dbReference type="GO" id="GO:0006352">
    <property type="term" value="P:DNA-templated transcription initiation"/>
    <property type="evidence" value="ECO:0007669"/>
    <property type="project" value="InterPro"/>
</dbReference>
<dbReference type="PANTHER" id="PTHR43133">
    <property type="entry name" value="RNA POLYMERASE ECF-TYPE SIGMA FACTO"/>
    <property type="match status" value="1"/>
</dbReference>
<comment type="similarity">
    <text evidence="1">Belongs to the sigma-70 factor family. ECF subfamily.</text>
</comment>
<organism evidence="8 9">
    <name type="scientific">Chryseobacterium piperi</name>
    <dbReference type="NCBI Taxonomy" id="558152"/>
    <lineage>
        <taxon>Bacteria</taxon>
        <taxon>Pseudomonadati</taxon>
        <taxon>Bacteroidota</taxon>
        <taxon>Flavobacteriia</taxon>
        <taxon>Flavobacteriales</taxon>
        <taxon>Weeksellaceae</taxon>
        <taxon>Chryseobacterium group</taxon>
        <taxon>Chryseobacterium</taxon>
    </lineage>
</organism>
<dbReference type="InterPro" id="IPR007627">
    <property type="entry name" value="RNA_pol_sigma70_r2"/>
</dbReference>
<dbReference type="STRING" id="558152.IQ37_19190"/>
<dbReference type="GO" id="GO:0016987">
    <property type="term" value="F:sigma factor activity"/>
    <property type="evidence" value="ECO:0007669"/>
    <property type="project" value="UniProtKB-KW"/>
</dbReference>
<protein>
    <submittedName>
        <fullName evidence="8">RNA polymerase sigma factor</fullName>
    </submittedName>
</protein>
<dbReference type="EMBL" id="JPRJ01000067">
    <property type="protein sequence ID" value="KFF13701.1"/>
    <property type="molecule type" value="Genomic_DNA"/>
</dbReference>
<dbReference type="InterPro" id="IPR014284">
    <property type="entry name" value="RNA_pol_sigma-70_dom"/>
</dbReference>
<dbReference type="InterPro" id="IPR013249">
    <property type="entry name" value="RNA_pol_sigma70_r4_t2"/>
</dbReference>
<dbReference type="NCBIfam" id="TIGR02937">
    <property type="entry name" value="sigma70-ECF"/>
    <property type="match status" value="1"/>
</dbReference>
<dbReference type="Gene3D" id="1.10.1740.10">
    <property type="match status" value="1"/>
</dbReference>
<keyword evidence="3" id="KW-0731">Sigma factor</keyword>
<dbReference type="eggNOG" id="COG1595">
    <property type="taxonomic scope" value="Bacteria"/>
</dbReference>
<dbReference type="Pfam" id="PF04542">
    <property type="entry name" value="Sigma70_r2"/>
    <property type="match status" value="1"/>
</dbReference>
<evidence type="ECO:0000256" key="1">
    <source>
        <dbReference type="ARBA" id="ARBA00010641"/>
    </source>
</evidence>
<name>A0A086AAI7_9FLAO</name>
<dbReference type="Pfam" id="PF08281">
    <property type="entry name" value="Sigma70_r4_2"/>
    <property type="match status" value="1"/>
</dbReference>
<dbReference type="InterPro" id="IPR013325">
    <property type="entry name" value="RNA_pol_sigma_r2"/>
</dbReference>
<dbReference type="OrthoDB" id="9782108at2"/>
<dbReference type="SUPFAM" id="SSF88946">
    <property type="entry name" value="Sigma2 domain of RNA polymerase sigma factors"/>
    <property type="match status" value="1"/>
</dbReference>
<dbReference type="AlphaFoldDB" id="A0A086AAI7"/>
<accession>A0A086AAI7</accession>
<evidence type="ECO:0000256" key="3">
    <source>
        <dbReference type="ARBA" id="ARBA00023082"/>
    </source>
</evidence>
<proteinExistence type="inferred from homology"/>
<dbReference type="InterPro" id="IPR013324">
    <property type="entry name" value="RNA_pol_sigma_r3/r4-like"/>
</dbReference>
<dbReference type="KEGG" id="cpip:CJF12_08175"/>
<dbReference type="Gene3D" id="1.10.10.10">
    <property type="entry name" value="Winged helix-like DNA-binding domain superfamily/Winged helix DNA-binding domain"/>
    <property type="match status" value="1"/>
</dbReference>
<keyword evidence="4" id="KW-0238">DNA-binding</keyword>
<reference evidence="8 9" key="1">
    <citation type="submission" date="2014-07" db="EMBL/GenBank/DDBJ databases">
        <title>Genome of Chryseobacterium piperi CTM.</title>
        <authorList>
            <person name="Pipes S.E."/>
            <person name="Stropko S.J."/>
            <person name="Newman J.D."/>
        </authorList>
    </citation>
    <scope>NUCLEOTIDE SEQUENCE [LARGE SCALE GENOMIC DNA]</scope>
    <source>
        <strain evidence="8 9">CTM</strain>
    </source>
</reference>
<evidence type="ECO:0000256" key="2">
    <source>
        <dbReference type="ARBA" id="ARBA00023015"/>
    </source>
</evidence>
<keyword evidence="2" id="KW-0805">Transcription regulation</keyword>
<gene>
    <name evidence="8" type="ORF">IQ37_19190</name>
</gene>
<keyword evidence="5" id="KW-0804">Transcription</keyword>
<keyword evidence="9" id="KW-1185">Reference proteome</keyword>
<dbReference type="PANTHER" id="PTHR43133:SF8">
    <property type="entry name" value="RNA POLYMERASE SIGMA FACTOR HI_1459-RELATED"/>
    <property type="match status" value="1"/>
</dbReference>
<evidence type="ECO:0000256" key="4">
    <source>
        <dbReference type="ARBA" id="ARBA00023125"/>
    </source>
</evidence>
<evidence type="ECO:0000259" key="7">
    <source>
        <dbReference type="Pfam" id="PF08281"/>
    </source>
</evidence>
<dbReference type="InterPro" id="IPR036388">
    <property type="entry name" value="WH-like_DNA-bd_sf"/>
</dbReference>
<dbReference type="SUPFAM" id="SSF88659">
    <property type="entry name" value="Sigma3 and sigma4 domains of RNA polymerase sigma factors"/>
    <property type="match status" value="1"/>
</dbReference>